<dbReference type="AlphaFoldDB" id="A0A947GSF3"/>
<accession>A0A947GSF3</accession>
<dbReference type="Proteomes" id="UP000717364">
    <property type="component" value="Unassembled WGS sequence"/>
</dbReference>
<protein>
    <submittedName>
        <fullName evidence="1">Uncharacterized protein</fullName>
    </submittedName>
</protein>
<dbReference type="RefSeq" id="WP_215610983.1">
    <property type="nucleotide sequence ID" value="NZ_JADOES010000066.1"/>
</dbReference>
<sequence length="119" mass="13114">MHPNQSTDETQLDITELLQSIAVMTSSQDPDETQLDINDAVGGIFQRAAYEQIPVKVSDAIPGLEIFEDSDSPGSWFWEWAWGECQDGPHKNELEALVAFAKFSAELAVELGGDGEEEE</sequence>
<name>A0A947GSF3_9CYAN</name>
<comment type="caution">
    <text evidence="1">The sequence shown here is derived from an EMBL/GenBank/DDBJ whole genome shotgun (WGS) entry which is preliminary data.</text>
</comment>
<reference evidence="1" key="2">
    <citation type="journal article" date="2021" name="Mar. Drugs">
        <title>Genome Reduction and Secondary Metabolism of the Marine Sponge-Associated Cyanobacterium Leptothoe.</title>
        <authorList>
            <person name="Konstantinou D."/>
            <person name="Popin R.V."/>
            <person name="Fewer D.P."/>
            <person name="Sivonen K."/>
            <person name="Gkelis S."/>
        </authorList>
    </citation>
    <scope>NUCLEOTIDE SEQUENCE</scope>
    <source>
        <strain evidence="1">TAU-MAC 1115</strain>
    </source>
</reference>
<evidence type="ECO:0000313" key="1">
    <source>
        <dbReference type="EMBL" id="MBT9317921.1"/>
    </source>
</evidence>
<organism evidence="1 2">
    <name type="scientific">Leptothoe spongobia TAU-MAC 1115</name>
    <dbReference type="NCBI Taxonomy" id="1967444"/>
    <lineage>
        <taxon>Bacteria</taxon>
        <taxon>Bacillati</taxon>
        <taxon>Cyanobacteriota</taxon>
        <taxon>Cyanophyceae</taxon>
        <taxon>Nodosilineales</taxon>
        <taxon>Cymatolegaceae</taxon>
        <taxon>Leptothoe</taxon>
        <taxon>Leptothoe spongobia</taxon>
    </lineage>
</organism>
<evidence type="ECO:0000313" key="2">
    <source>
        <dbReference type="Proteomes" id="UP000717364"/>
    </source>
</evidence>
<gene>
    <name evidence="1" type="ORF">IXB50_21110</name>
</gene>
<reference evidence="1" key="1">
    <citation type="submission" date="2020-11" db="EMBL/GenBank/DDBJ databases">
        <authorList>
            <person name="Konstantinou D."/>
            <person name="Gkelis S."/>
            <person name="Popin R."/>
            <person name="Fewer D."/>
            <person name="Sivonen K."/>
        </authorList>
    </citation>
    <scope>NUCLEOTIDE SEQUENCE</scope>
    <source>
        <strain evidence="1">TAU-MAC 1115</strain>
    </source>
</reference>
<proteinExistence type="predicted"/>
<keyword evidence="2" id="KW-1185">Reference proteome</keyword>
<dbReference type="EMBL" id="JADOES010000066">
    <property type="protein sequence ID" value="MBT9317921.1"/>
    <property type="molecule type" value="Genomic_DNA"/>
</dbReference>